<proteinExistence type="predicted"/>
<keyword evidence="2" id="KW-1185">Reference proteome</keyword>
<accession>A0ACC3DNF4</accession>
<protein>
    <submittedName>
        <fullName evidence="1">Uncharacterized protein</fullName>
    </submittedName>
</protein>
<dbReference type="Proteomes" id="UP001186974">
    <property type="component" value="Unassembled WGS sequence"/>
</dbReference>
<comment type="caution">
    <text evidence="1">The sequence shown here is derived from an EMBL/GenBank/DDBJ whole genome shotgun (WGS) entry which is preliminary data.</text>
</comment>
<gene>
    <name evidence="1" type="ORF">LTS18_008118</name>
</gene>
<reference evidence="1" key="1">
    <citation type="submission" date="2024-09" db="EMBL/GenBank/DDBJ databases">
        <title>Black Yeasts Isolated from many extreme environments.</title>
        <authorList>
            <person name="Coleine C."/>
            <person name="Stajich J.E."/>
            <person name="Selbmann L."/>
        </authorList>
    </citation>
    <scope>NUCLEOTIDE SEQUENCE</scope>
    <source>
        <strain evidence="1">CCFEE 5737</strain>
    </source>
</reference>
<evidence type="ECO:0000313" key="2">
    <source>
        <dbReference type="Proteomes" id="UP001186974"/>
    </source>
</evidence>
<feature type="non-terminal residue" evidence="1">
    <location>
        <position position="207"/>
    </location>
</feature>
<dbReference type="EMBL" id="JAWDJW010002086">
    <property type="protein sequence ID" value="KAK3078224.1"/>
    <property type="molecule type" value="Genomic_DNA"/>
</dbReference>
<name>A0ACC3DNF4_9PEZI</name>
<organism evidence="1 2">
    <name type="scientific">Coniosporium uncinatum</name>
    <dbReference type="NCBI Taxonomy" id="93489"/>
    <lineage>
        <taxon>Eukaryota</taxon>
        <taxon>Fungi</taxon>
        <taxon>Dikarya</taxon>
        <taxon>Ascomycota</taxon>
        <taxon>Pezizomycotina</taxon>
        <taxon>Dothideomycetes</taxon>
        <taxon>Dothideomycetes incertae sedis</taxon>
        <taxon>Coniosporium</taxon>
    </lineage>
</organism>
<sequence length="207" mass="22074">MAHTRKRRDDDGDDVIRQRPIVYASARAYKAWRCALAADVFAGLEFLLFLATIDIFTYYYHLYLSGTPYSASALGSNTFDDNHSNANDHHHHHHFDGTKSTLEPGTAAHTATPLAQIPEMPPPSPLGSQQGLGMGMSTGMGSSTTTTAAVGDGSGMHADHGQGQNHGPMLGITHFENHGPGTAAPVPDTVFAETTDARPQTGYEDVG</sequence>
<evidence type="ECO:0000313" key="1">
    <source>
        <dbReference type="EMBL" id="KAK3078224.1"/>
    </source>
</evidence>